<keyword evidence="2" id="KW-1185">Reference proteome</keyword>
<reference evidence="1 2" key="1">
    <citation type="submission" date="2020-10" db="EMBL/GenBank/DDBJ databases">
        <title>Mucilaginibacter mali sp. nov., isolated from rhizosphere soil of apple orchard.</title>
        <authorList>
            <person name="Lee J.-S."/>
            <person name="Kim H.S."/>
            <person name="Kim J.-S."/>
        </authorList>
    </citation>
    <scope>NUCLEOTIDE SEQUENCE [LARGE SCALE GENOMIC DNA]</scope>
    <source>
        <strain evidence="1 2">KCTC 23157</strain>
    </source>
</reference>
<name>A0ABR9XFA5_9SPHI</name>
<organism evidence="1 2">
    <name type="scientific">Mucilaginibacter boryungensis</name>
    <dbReference type="NCBI Taxonomy" id="768480"/>
    <lineage>
        <taxon>Bacteria</taxon>
        <taxon>Pseudomonadati</taxon>
        <taxon>Bacteroidota</taxon>
        <taxon>Sphingobacteriia</taxon>
        <taxon>Sphingobacteriales</taxon>
        <taxon>Sphingobacteriaceae</taxon>
        <taxon>Mucilaginibacter</taxon>
    </lineage>
</organism>
<evidence type="ECO:0000313" key="2">
    <source>
        <dbReference type="Proteomes" id="UP000632774"/>
    </source>
</evidence>
<comment type="caution">
    <text evidence="1">The sequence shown here is derived from an EMBL/GenBank/DDBJ whole genome shotgun (WGS) entry which is preliminary data.</text>
</comment>
<evidence type="ECO:0000313" key="1">
    <source>
        <dbReference type="EMBL" id="MBE9666068.1"/>
    </source>
</evidence>
<accession>A0ABR9XFA5</accession>
<gene>
    <name evidence="1" type="ORF">IRJ18_06820</name>
</gene>
<dbReference type="RefSeq" id="WP_194105440.1">
    <property type="nucleotide sequence ID" value="NZ_JADFFM010000001.1"/>
</dbReference>
<dbReference type="EMBL" id="JADFFM010000001">
    <property type="protein sequence ID" value="MBE9666068.1"/>
    <property type="molecule type" value="Genomic_DNA"/>
</dbReference>
<protein>
    <recommendedName>
        <fullName evidence="3">Lipoprotein</fullName>
    </recommendedName>
</protein>
<evidence type="ECO:0008006" key="3">
    <source>
        <dbReference type="Google" id="ProtNLM"/>
    </source>
</evidence>
<sequence length="244" mass="26021">MKHTLPFLCIVFAIFCFGCKKEKVVKTTNITNTEAATMVATALAVNANGFINLKNDVIVYAKGVTNNGKGCGVIDSFALARQETATSTINYNYALGYYYTVNCNNNIQDNLTSNIISNGSFDANNLTSINKVVSAINISPLSGSIINYTLTGNYQLAGTFQTIDETQLSGNNTVYIDISALLVNKSSRSIVSGTANVTVSGTVKNKNTFTYSGTLVFSNTNTATLILEGANYTINLVTAEISSV</sequence>
<dbReference type="Proteomes" id="UP000632774">
    <property type="component" value="Unassembled WGS sequence"/>
</dbReference>
<proteinExistence type="predicted"/>